<sequence length="79" mass="8319">MSLCKNVGSTMYQEAGASIVLPGTAGIEETGLFYKAPESSTALPGMAPARHKPPQGEKGGLEHHLPAPRLCCGEQSRRL</sequence>
<organism evidence="2 3">
    <name type="scientific">Patagioenas fasciata monilis</name>
    <dbReference type="NCBI Taxonomy" id="372326"/>
    <lineage>
        <taxon>Eukaryota</taxon>
        <taxon>Metazoa</taxon>
        <taxon>Chordata</taxon>
        <taxon>Craniata</taxon>
        <taxon>Vertebrata</taxon>
        <taxon>Euteleostomi</taxon>
        <taxon>Archelosauria</taxon>
        <taxon>Archosauria</taxon>
        <taxon>Dinosauria</taxon>
        <taxon>Saurischia</taxon>
        <taxon>Theropoda</taxon>
        <taxon>Coelurosauria</taxon>
        <taxon>Aves</taxon>
        <taxon>Neognathae</taxon>
        <taxon>Neoaves</taxon>
        <taxon>Columbimorphae</taxon>
        <taxon>Columbiformes</taxon>
        <taxon>Columbidae</taxon>
        <taxon>Patagioenas</taxon>
    </lineage>
</organism>
<keyword evidence="3" id="KW-1185">Reference proteome</keyword>
<evidence type="ECO:0000256" key="1">
    <source>
        <dbReference type="SAM" id="MobiDB-lite"/>
    </source>
</evidence>
<dbReference type="EMBL" id="LSYS01001700">
    <property type="protein sequence ID" value="OPJ87384.1"/>
    <property type="molecule type" value="Genomic_DNA"/>
</dbReference>
<feature type="region of interest" description="Disordered" evidence="1">
    <location>
        <begin position="43"/>
        <end position="79"/>
    </location>
</feature>
<proteinExistence type="predicted"/>
<dbReference type="Proteomes" id="UP000190648">
    <property type="component" value="Unassembled WGS sequence"/>
</dbReference>
<comment type="caution">
    <text evidence="2">The sequence shown here is derived from an EMBL/GenBank/DDBJ whole genome shotgun (WGS) entry which is preliminary data.</text>
</comment>
<name>A0A1V4KSH7_PATFA</name>
<reference evidence="2 3" key="1">
    <citation type="submission" date="2016-02" db="EMBL/GenBank/DDBJ databases">
        <title>Band-tailed pigeon sequencing and assembly.</title>
        <authorList>
            <person name="Soares A.E."/>
            <person name="Novak B.J."/>
            <person name="Rice E.S."/>
            <person name="O'Connell B."/>
            <person name="Chang D."/>
            <person name="Weber S."/>
            <person name="Shapiro B."/>
        </authorList>
    </citation>
    <scope>NUCLEOTIDE SEQUENCE [LARGE SCALE GENOMIC DNA]</scope>
    <source>
        <strain evidence="2">BTP2013</strain>
        <tissue evidence="2">Blood</tissue>
    </source>
</reference>
<dbReference type="AlphaFoldDB" id="A0A1V4KSH7"/>
<evidence type="ECO:0000313" key="2">
    <source>
        <dbReference type="EMBL" id="OPJ87384.1"/>
    </source>
</evidence>
<gene>
    <name evidence="2" type="ORF">AV530_000869</name>
</gene>
<protein>
    <submittedName>
        <fullName evidence="2">Uncharacterized protein</fullName>
    </submittedName>
</protein>
<evidence type="ECO:0000313" key="3">
    <source>
        <dbReference type="Proteomes" id="UP000190648"/>
    </source>
</evidence>
<accession>A0A1V4KSH7</accession>